<dbReference type="AlphaFoldDB" id="A0A4Q1KN40"/>
<evidence type="ECO:0000313" key="1">
    <source>
        <dbReference type="EMBL" id="RXR31247.1"/>
    </source>
</evidence>
<sequence>MFEEFKIKYLGIQPIGKVSTNQLEGLIAREFPRYIDEIILKFNSIKADNPNAINRISAAILKLSNKDISKIDSYIEMSNNDCRDVLALAEYPRYSKLGFSDLNNKRMRTIYLEDWAEYSKWINE</sequence>
<dbReference type="Proteomes" id="UP000289734">
    <property type="component" value="Unassembled WGS sequence"/>
</dbReference>
<comment type="caution">
    <text evidence="1">The sequence shown here is derived from an EMBL/GenBank/DDBJ whole genome shotgun (WGS) entry which is preliminary data.</text>
</comment>
<reference evidence="2" key="1">
    <citation type="submission" date="2019-01" db="EMBL/GenBank/DDBJ databases">
        <title>Cytophagaceae bacterium strain CAR-16.</title>
        <authorList>
            <person name="Chen W.-M."/>
        </authorList>
    </citation>
    <scope>NUCLEOTIDE SEQUENCE [LARGE SCALE GENOMIC DNA]</scope>
    <source>
        <strain evidence="2">ICH-30</strain>
    </source>
</reference>
<accession>A0A4Q1KN40</accession>
<keyword evidence="2" id="KW-1185">Reference proteome</keyword>
<dbReference type="RefSeq" id="WP_129464787.1">
    <property type="nucleotide sequence ID" value="NZ_JACSXZ010000001.1"/>
</dbReference>
<protein>
    <submittedName>
        <fullName evidence="1">Uncharacterized protein</fullName>
    </submittedName>
</protein>
<dbReference type="EMBL" id="SBKQ01000010">
    <property type="protein sequence ID" value="RXR31247.1"/>
    <property type="molecule type" value="Genomic_DNA"/>
</dbReference>
<evidence type="ECO:0000313" key="2">
    <source>
        <dbReference type="Proteomes" id="UP000289734"/>
    </source>
</evidence>
<dbReference type="OrthoDB" id="1448788at2"/>
<organism evidence="1 2">
    <name type="scientific">Flavobacterium piscinae</name>
    <dbReference type="NCBI Taxonomy" id="2506424"/>
    <lineage>
        <taxon>Bacteria</taxon>
        <taxon>Pseudomonadati</taxon>
        <taxon>Bacteroidota</taxon>
        <taxon>Flavobacteriia</taxon>
        <taxon>Flavobacteriales</taxon>
        <taxon>Flavobacteriaceae</taxon>
        <taxon>Flavobacterium</taxon>
    </lineage>
</organism>
<proteinExistence type="predicted"/>
<name>A0A4Q1KN40_9FLAO</name>
<gene>
    <name evidence="1" type="ORF">EQG68_10190</name>
</gene>